<dbReference type="PANTHER" id="PTHR24305:SF232">
    <property type="entry name" value="P450, PUTATIVE (EUROFUNG)-RELATED"/>
    <property type="match status" value="1"/>
</dbReference>
<keyword evidence="3" id="KW-0479">Metal-binding</keyword>
<comment type="cofactor">
    <cofactor evidence="1">
        <name>heme</name>
        <dbReference type="ChEBI" id="CHEBI:30413"/>
    </cofactor>
</comment>
<evidence type="ECO:0000256" key="2">
    <source>
        <dbReference type="ARBA" id="ARBA00010617"/>
    </source>
</evidence>
<proteinExistence type="inferred from homology"/>
<evidence type="ECO:0000313" key="6">
    <source>
        <dbReference type="EMBL" id="USW50173.1"/>
    </source>
</evidence>
<gene>
    <name evidence="6" type="ORF">Slin15195_G034920</name>
</gene>
<accession>A0A9Q9AQ50</accession>
<dbReference type="InterPro" id="IPR050121">
    <property type="entry name" value="Cytochrome_P450_monoxygenase"/>
</dbReference>
<dbReference type="Proteomes" id="UP001056384">
    <property type="component" value="Chromosome 2"/>
</dbReference>
<evidence type="ECO:0000256" key="3">
    <source>
        <dbReference type="ARBA" id="ARBA00022723"/>
    </source>
</evidence>
<reference evidence="6" key="1">
    <citation type="submission" date="2022-06" db="EMBL/GenBank/DDBJ databases">
        <title>Complete genome sequences of two strains of the flax pathogen Septoria linicola.</title>
        <authorList>
            <person name="Lapalu N."/>
            <person name="Simon A."/>
            <person name="Demenou B."/>
            <person name="Paumier D."/>
            <person name="Guillot M.-P."/>
            <person name="Gout L."/>
            <person name="Valade R."/>
        </authorList>
    </citation>
    <scope>NUCLEOTIDE SEQUENCE</scope>
    <source>
        <strain evidence="6">SE15195</strain>
    </source>
</reference>
<evidence type="ECO:0000256" key="4">
    <source>
        <dbReference type="ARBA" id="ARBA00023004"/>
    </source>
</evidence>
<dbReference type="Gene3D" id="1.10.630.10">
    <property type="entry name" value="Cytochrome P450"/>
    <property type="match status" value="1"/>
</dbReference>
<protein>
    <submittedName>
        <fullName evidence="6">Cytochrome P450</fullName>
    </submittedName>
</protein>
<dbReference type="AlphaFoldDB" id="A0A9Q9AQ50"/>
<name>A0A9Q9AQ50_9PEZI</name>
<dbReference type="InterPro" id="IPR001128">
    <property type="entry name" value="Cyt_P450"/>
</dbReference>
<feature type="signal peptide" evidence="5">
    <location>
        <begin position="1"/>
        <end position="28"/>
    </location>
</feature>
<evidence type="ECO:0000256" key="5">
    <source>
        <dbReference type="SAM" id="SignalP"/>
    </source>
</evidence>
<comment type="similarity">
    <text evidence="2">Belongs to the cytochrome P450 family.</text>
</comment>
<sequence length="549" mass="62306">MPLAIQTTTTLLFLIILFLIILYHKALPKPNPGIHYDKGSARRLWGDIPDALAHHAKTGESYSSLTKKCIEMQEPIFQVFMRPAQDLMTRRTREFDRSDFARDVLIALFPMEQAVLYTNDQWRFNRKLMADAMKPEFLNQVAAPEVYNHTLDMITLWRGKMRLAEGRAFDVLQDVQMCTVDTIWAVAFGMSIGACRAGAEQLRSVERIAMPEDADAVVAMPEADLPGIFHHLKAIVESCEIPISSPFGRWHHWFAVNFYPSLRRAIKARDEIVNTQITQAWKIYDEGGASKNDVRIKCALNLIVERESSLARKEGRKPDRYSRVLFDELAGFLNAGFGTTSSTDVQRKLRQSLRAVHGEAVRSGRMPQAEEITRETCHYLDAFIDEVLRHSAVVPLNIRVATTDVPLLGHVVPKGVDVFMLANGPSMTSPAFPIDELKRTTTSRELAADADRWCERSDMGEFVPERWLVVDEKGQESFDNRAAPLQSFGAGIRGCYGKRLAYLEMRIIYTLIVWNLEILPLPSELEEFKSRDVFTHNAQNVRVRLAPAK</sequence>
<dbReference type="PANTHER" id="PTHR24305">
    <property type="entry name" value="CYTOCHROME P450"/>
    <property type="match status" value="1"/>
</dbReference>
<dbReference type="GO" id="GO:0020037">
    <property type="term" value="F:heme binding"/>
    <property type="evidence" value="ECO:0007669"/>
    <property type="project" value="InterPro"/>
</dbReference>
<evidence type="ECO:0000313" key="7">
    <source>
        <dbReference type="Proteomes" id="UP001056384"/>
    </source>
</evidence>
<keyword evidence="7" id="KW-1185">Reference proteome</keyword>
<dbReference type="GO" id="GO:0005506">
    <property type="term" value="F:iron ion binding"/>
    <property type="evidence" value="ECO:0007669"/>
    <property type="project" value="InterPro"/>
</dbReference>
<feature type="chain" id="PRO_5040279292" evidence="5">
    <location>
        <begin position="29"/>
        <end position="549"/>
    </location>
</feature>
<keyword evidence="4" id="KW-0408">Iron</keyword>
<dbReference type="Pfam" id="PF00067">
    <property type="entry name" value="p450"/>
    <property type="match status" value="2"/>
</dbReference>
<dbReference type="EMBL" id="CP099419">
    <property type="protein sequence ID" value="USW50173.1"/>
    <property type="molecule type" value="Genomic_DNA"/>
</dbReference>
<organism evidence="6 7">
    <name type="scientific">Septoria linicola</name>
    <dbReference type="NCBI Taxonomy" id="215465"/>
    <lineage>
        <taxon>Eukaryota</taxon>
        <taxon>Fungi</taxon>
        <taxon>Dikarya</taxon>
        <taxon>Ascomycota</taxon>
        <taxon>Pezizomycotina</taxon>
        <taxon>Dothideomycetes</taxon>
        <taxon>Dothideomycetidae</taxon>
        <taxon>Mycosphaerellales</taxon>
        <taxon>Mycosphaerellaceae</taxon>
        <taxon>Septoria</taxon>
    </lineage>
</organism>
<keyword evidence="5" id="KW-0732">Signal</keyword>
<evidence type="ECO:0000256" key="1">
    <source>
        <dbReference type="ARBA" id="ARBA00001971"/>
    </source>
</evidence>
<dbReference type="SUPFAM" id="SSF48264">
    <property type="entry name" value="Cytochrome P450"/>
    <property type="match status" value="1"/>
</dbReference>
<dbReference type="GO" id="GO:0004497">
    <property type="term" value="F:monooxygenase activity"/>
    <property type="evidence" value="ECO:0007669"/>
    <property type="project" value="InterPro"/>
</dbReference>
<dbReference type="GO" id="GO:0016705">
    <property type="term" value="F:oxidoreductase activity, acting on paired donors, with incorporation or reduction of molecular oxygen"/>
    <property type="evidence" value="ECO:0007669"/>
    <property type="project" value="InterPro"/>
</dbReference>
<dbReference type="InterPro" id="IPR036396">
    <property type="entry name" value="Cyt_P450_sf"/>
</dbReference>